<dbReference type="InterPro" id="IPR007269">
    <property type="entry name" value="ICMT_MeTrfase"/>
</dbReference>
<dbReference type="Gene3D" id="1.20.120.1630">
    <property type="match status" value="1"/>
</dbReference>
<dbReference type="Pfam" id="PF04140">
    <property type="entry name" value="ICMT"/>
    <property type="match status" value="1"/>
</dbReference>
<feature type="transmembrane region" description="Helical" evidence="13">
    <location>
        <begin position="67"/>
        <end position="89"/>
    </location>
</feature>
<keyword evidence="14" id="KW-1185">Reference proteome</keyword>
<keyword evidence="6" id="KW-0808">Transferase</keyword>
<sequence>MLCYDGKLSLFCFTAASLIAILPEVLLRLEFDVPQAYFNKIWLTHLFQYGFLNILLLLAFRGFSYQVAVRAAFLGYVFGIGIIVSLIASPSWQMFGMYITVMATFHYTEFLGIACINPSALSIDSFILNHSIAYGVAASSSWMEFVAERQYFPSIKEPSSVSYFGLVLCVCGELLRKLAMFTAKQNFSHIVQDEKLDGHELVTHGVYRVCRHPSYVGWFYWSIGTQLILQNPLCLLAYIAAAWKFIRDRIYFEETTLLNFFGQDYVDYQKKVGTGMPFISGYKLNL</sequence>
<dbReference type="AlphaFoldDB" id="A0AAJ7ITA7"/>
<keyword evidence="8 13" id="KW-0812">Transmembrane</keyword>
<dbReference type="GO" id="GO:0005789">
    <property type="term" value="C:endoplasmic reticulum membrane"/>
    <property type="evidence" value="ECO:0007669"/>
    <property type="project" value="UniProtKB-SubCell"/>
</dbReference>
<keyword evidence="13" id="KW-0256">Endoplasmic reticulum</keyword>
<gene>
    <name evidence="15" type="primary">LOC108622574</name>
</gene>
<comment type="function">
    <text evidence="11">Catalyzes the post-translational methylation of isoprenylated C-terminal cysteine residues.</text>
</comment>
<dbReference type="InterPro" id="IPR025770">
    <property type="entry name" value="PPMT_MeTrfase"/>
</dbReference>
<dbReference type="PANTHER" id="PTHR12714:SF9">
    <property type="entry name" value="PROTEIN-S-ISOPRENYLCYSTEINE O-METHYLTRANSFERASE"/>
    <property type="match status" value="1"/>
</dbReference>
<evidence type="ECO:0000256" key="10">
    <source>
        <dbReference type="ARBA" id="ARBA00023136"/>
    </source>
</evidence>
<evidence type="ECO:0000256" key="1">
    <source>
        <dbReference type="ARBA" id="ARBA00001450"/>
    </source>
</evidence>
<evidence type="ECO:0000256" key="8">
    <source>
        <dbReference type="ARBA" id="ARBA00022692"/>
    </source>
</evidence>
<dbReference type="EC" id="2.1.1.100" evidence="4 13"/>
<evidence type="ECO:0000313" key="14">
    <source>
        <dbReference type="Proteomes" id="UP000694925"/>
    </source>
</evidence>
<evidence type="ECO:0000313" key="15">
    <source>
        <dbReference type="RefSeq" id="XP_017876011.1"/>
    </source>
</evidence>
<evidence type="ECO:0000256" key="2">
    <source>
        <dbReference type="ARBA" id="ARBA00004141"/>
    </source>
</evidence>
<comment type="similarity">
    <text evidence="3 13">Belongs to the class VI-like SAM-binding methyltransferase superfamily. Isoprenylcysteine carboxyl methyltransferase family.</text>
</comment>
<dbReference type="GO" id="GO:0032259">
    <property type="term" value="P:methylation"/>
    <property type="evidence" value="ECO:0007669"/>
    <property type="project" value="UniProtKB-KW"/>
</dbReference>
<evidence type="ECO:0000256" key="11">
    <source>
        <dbReference type="ARBA" id="ARBA00023572"/>
    </source>
</evidence>
<dbReference type="PROSITE" id="PS51564">
    <property type="entry name" value="SAM_ICMT"/>
    <property type="match status" value="1"/>
</dbReference>
<dbReference type="PANTHER" id="PTHR12714">
    <property type="entry name" value="PROTEIN-S ISOPRENYLCYSTEINE O-METHYLTRANSFERASE"/>
    <property type="match status" value="1"/>
</dbReference>
<protein>
    <recommendedName>
        <fullName evidence="12 13">Protein-S-isoprenylcysteine O-methyltransferase</fullName>
        <ecNumber evidence="4 13">2.1.1.100</ecNumber>
    </recommendedName>
</protein>
<organism evidence="14 15">
    <name type="scientific">Ceratina calcarata</name>
    <dbReference type="NCBI Taxonomy" id="156304"/>
    <lineage>
        <taxon>Eukaryota</taxon>
        <taxon>Metazoa</taxon>
        <taxon>Ecdysozoa</taxon>
        <taxon>Arthropoda</taxon>
        <taxon>Hexapoda</taxon>
        <taxon>Insecta</taxon>
        <taxon>Pterygota</taxon>
        <taxon>Neoptera</taxon>
        <taxon>Endopterygota</taxon>
        <taxon>Hymenoptera</taxon>
        <taxon>Apocrita</taxon>
        <taxon>Aculeata</taxon>
        <taxon>Apoidea</taxon>
        <taxon>Anthophila</taxon>
        <taxon>Apidae</taxon>
        <taxon>Ceratina</taxon>
        <taxon>Zadontomerus</taxon>
    </lineage>
</organism>
<evidence type="ECO:0000256" key="12">
    <source>
        <dbReference type="ARBA" id="ARBA00023656"/>
    </source>
</evidence>
<evidence type="ECO:0000256" key="9">
    <source>
        <dbReference type="ARBA" id="ARBA00022989"/>
    </source>
</evidence>
<dbReference type="KEGG" id="ccal:108622574"/>
<comment type="subcellular location">
    <subcellularLocation>
        <location evidence="13">Endoplasmic reticulum membrane</location>
        <topology evidence="13">Multi-pass membrane protein</topology>
    </subcellularLocation>
    <subcellularLocation>
        <location evidence="2">Membrane</location>
        <topology evidence="2">Multi-pass membrane protein</topology>
    </subcellularLocation>
</comment>
<dbReference type="Proteomes" id="UP000694925">
    <property type="component" value="Unplaced"/>
</dbReference>
<evidence type="ECO:0000256" key="4">
    <source>
        <dbReference type="ARBA" id="ARBA00012151"/>
    </source>
</evidence>
<feature type="transmembrane region" description="Helical" evidence="13">
    <location>
        <begin position="41"/>
        <end position="60"/>
    </location>
</feature>
<evidence type="ECO:0000256" key="7">
    <source>
        <dbReference type="ARBA" id="ARBA00022691"/>
    </source>
</evidence>
<keyword evidence="5 13" id="KW-0489">Methyltransferase</keyword>
<comment type="caution">
    <text evidence="13">Lacks conserved residue(s) required for the propagation of feature annotation.</text>
</comment>
<reference evidence="15" key="1">
    <citation type="submission" date="2025-08" db="UniProtKB">
        <authorList>
            <consortium name="RefSeq"/>
        </authorList>
    </citation>
    <scope>IDENTIFICATION</scope>
    <source>
        <tissue evidence="15">Whole body</tissue>
    </source>
</reference>
<dbReference type="RefSeq" id="XP_017876011.1">
    <property type="nucleotide sequence ID" value="XM_018020522.2"/>
</dbReference>
<keyword evidence="7 13" id="KW-0949">S-adenosyl-L-methionine</keyword>
<dbReference type="GO" id="GO:0004671">
    <property type="term" value="F:protein C-terminal S-isoprenylcysteine carboxyl O-methyltransferase activity"/>
    <property type="evidence" value="ECO:0007669"/>
    <property type="project" value="UniProtKB-EC"/>
</dbReference>
<accession>A0AAJ7ITA7</accession>
<feature type="transmembrane region" description="Helical" evidence="13">
    <location>
        <begin position="7"/>
        <end position="29"/>
    </location>
</feature>
<proteinExistence type="inferred from homology"/>
<dbReference type="CTD" id="136030347"/>
<name>A0AAJ7ITA7_9HYME</name>
<keyword evidence="9 13" id="KW-1133">Transmembrane helix</keyword>
<evidence type="ECO:0000256" key="6">
    <source>
        <dbReference type="ARBA" id="ARBA00022679"/>
    </source>
</evidence>
<comment type="catalytic activity">
    <reaction evidence="1 13">
        <text>[protein]-C-terminal S-[(2E,6E)-farnesyl]-L-cysteine + S-adenosyl-L-methionine = [protein]-C-terminal S-[(2E,6E)-farnesyl]-L-cysteine methyl ester + S-adenosyl-L-homocysteine</text>
        <dbReference type="Rhea" id="RHEA:21672"/>
        <dbReference type="Rhea" id="RHEA-COMP:12125"/>
        <dbReference type="Rhea" id="RHEA-COMP:12126"/>
        <dbReference type="ChEBI" id="CHEBI:57856"/>
        <dbReference type="ChEBI" id="CHEBI:59789"/>
        <dbReference type="ChEBI" id="CHEBI:90510"/>
        <dbReference type="ChEBI" id="CHEBI:90511"/>
        <dbReference type="EC" id="2.1.1.100"/>
    </reaction>
</comment>
<evidence type="ECO:0000256" key="3">
    <source>
        <dbReference type="ARBA" id="ARBA00009140"/>
    </source>
</evidence>
<evidence type="ECO:0000256" key="13">
    <source>
        <dbReference type="RuleBase" id="RU362022"/>
    </source>
</evidence>
<keyword evidence="10 13" id="KW-0472">Membrane</keyword>
<dbReference type="GeneID" id="108622574"/>
<evidence type="ECO:0000256" key="5">
    <source>
        <dbReference type="ARBA" id="ARBA00022603"/>
    </source>
</evidence>